<dbReference type="EMBL" id="AMQN01000215">
    <property type="status" value="NOT_ANNOTATED_CDS"/>
    <property type="molecule type" value="Genomic_DNA"/>
</dbReference>
<feature type="region of interest" description="Disordered" evidence="1">
    <location>
        <begin position="371"/>
        <end position="493"/>
    </location>
</feature>
<feature type="compositionally biased region" description="Basic and acidic residues" evidence="1">
    <location>
        <begin position="420"/>
        <end position="430"/>
    </location>
</feature>
<feature type="region of interest" description="Disordered" evidence="1">
    <location>
        <begin position="1"/>
        <end position="36"/>
    </location>
</feature>
<reference evidence="3" key="2">
    <citation type="journal article" date="2013" name="Nature">
        <title>Insights into bilaterian evolution from three spiralian genomes.</title>
        <authorList>
            <person name="Simakov O."/>
            <person name="Marletaz F."/>
            <person name="Cho S.J."/>
            <person name="Edsinger-Gonzales E."/>
            <person name="Havlak P."/>
            <person name="Hellsten U."/>
            <person name="Kuo D.H."/>
            <person name="Larsson T."/>
            <person name="Lv J."/>
            <person name="Arendt D."/>
            <person name="Savage R."/>
            <person name="Osoegawa K."/>
            <person name="de Jong P."/>
            <person name="Grimwood J."/>
            <person name="Chapman J.A."/>
            <person name="Shapiro H."/>
            <person name="Aerts A."/>
            <person name="Otillar R.P."/>
            <person name="Terry A.Y."/>
            <person name="Boore J.L."/>
            <person name="Grigoriev I.V."/>
            <person name="Lindberg D.R."/>
            <person name="Seaver E.C."/>
            <person name="Weisblat D.A."/>
            <person name="Putnam N.H."/>
            <person name="Rokhsar D.S."/>
        </authorList>
    </citation>
    <scope>NUCLEOTIDE SEQUENCE</scope>
    <source>
        <strain evidence="3">I ESC-2004</strain>
    </source>
</reference>
<dbReference type="EnsemblMetazoa" id="CapteT229064">
    <property type="protein sequence ID" value="CapteP229064"/>
    <property type="gene ID" value="CapteG229064"/>
</dbReference>
<feature type="compositionally biased region" description="Basic and acidic residues" evidence="1">
    <location>
        <begin position="142"/>
        <end position="155"/>
    </location>
</feature>
<keyword evidence="3" id="KW-1185">Reference proteome</keyword>
<accession>X2B1B5</accession>
<feature type="compositionally biased region" description="Basic and acidic residues" evidence="1">
    <location>
        <begin position="76"/>
        <end position="87"/>
    </location>
</feature>
<dbReference type="InterPro" id="IPR037646">
    <property type="entry name" value="PROSER3"/>
</dbReference>
<protein>
    <submittedName>
        <fullName evidence="2">Uncharacterized protein</fullName>
    </submittedName>
</protein>
<dbReference type="PANTHER" id="PTHR22045:SF6">
    <property type="entry name" value="PROLINE AND SERINE-RICH PROTEIN 3"/>
    <property type="match status" value="1"/>
</dbReference>
<feature type="compositionally biased region" description="Basic and acidic residues" evidence="1">
    <location>
        <begin position="1"/>
        <end position="10"/>
    </location>
</feature>
<sequence length="645" mass="72058">MDTGKEDFMKGSHHYKHDAVTGEAESKFDESWPESERPSTIDVALRDLPSPIGSVDGVWSGWGTCAPNPLQSPPEKGNKDGIHKRGQEFGPAKKGSTLAKYIERFRSATPLSREEREKRKMMGREEDFWWLSSQITPSDSSTPKDETIKDSDAGIRSRMASKPDQSSPTLFTKTKSKLTKQNINDLLDCNTKRLQERADKLLEKAESSMNSSEPVVSTVGLGSEDRTSTVGSASVMDEVCYRPNFTRWSDLDQRIDSKIIPESADGDILSRWRQRRRLENARLKPGHRAVDVPHIMNKQDSEIEGKLSEFRRKLAEGINPTTSSVLSAVQSQHLSFTPAPETSKAENKVITKCLAERSIQVNLIPTSLTADACTSPMHSRDTPIPNESPAKEATHVEVQCDIVIDTKPRSPRVAGSINDSSHEKINKQSSDDSSSSPVLRNIPPSSSEESTESDVAEKPSKFRSRPHQKRTQRKPLNVPKCHSSPKTPVKRTIGKTVGEMFPSESFTVITSRDSWDSDVLFDDNGRLSHQQELDEVREESGPSETPREFVTLTEPVVIETATPEIPPTQADIEPPLPQSHPQEPGDQAEEEVNLEEVITQSEEDLDLLLLADEEETEDEIIKDLRSKRDFYVNLLCQLEMKLDLS</sequence>
<dbReference type="AlphaFoldDB" id="X2B1B5"/>
<name>X2B1B5_CAPTE</name>
<feature type="region of interest" description="Disordered" evidence="1">
    <location>
        <begin position="203"/>
        <end position="228"/>
    </location>
</feature>
<reference evidence="3" key="1">
    <citation type="submission" date="2012-12" db="EMBL/GenBank/DDBJ databases">
        <authorList>
            <person name="Hellsten U."/>
            <person name="Grimwood J."/>
            <person name="Chapman J.A."/>
            <person name="Shapiro H."/>
            <person name="Aerts A."/>
            <person name="Otillar R.P."/>
            <person name="Terry A.Y."/>
            <person name="Boore J.L."/>
            <person name="Simakov O."/>
            <person name="Marletaz F."/>
            <person name="Cho S.-J."/>
            <person name="Edsinger-Gonzales E."/>
            <person name="Havlak P."/>
            <person name="Kuo D.-H."/>
            <person name="Larsson T."/>
            <person name="Lv J."/>
            <person name="Arendt D."/>
            <person name="Savage R."/>
            <person name="Osoegawa K."/>
            <person name="de Jong P."/>
            <person name="Lindberg D.R."/>
            <person name="Seaver E.C."/>
            <person name="Weisblat D.A."/>
            <person name="Putnam N.H."/>
            <person name="Grigoriev I.V."/>
            <person name="Rokhsar D.S."/>
        </authorList>
    </citation>
    <scope>NUCLEOTIDE SEQUENCE</scope>
    <source>
        <strain evidence="3">I ESC-2004</strain>
    </source>
</reference>
<dbReference type="HOGENOM" id="CLU_424694_0_0_1"/>
<proteinExistence type="predicted"/>
<feature type="region of interest" description="Disordered" evidence="1">
    <location>
        <begin position="63"/>
        <end position="96"/>
    </location>
</feature>
<feature type="region of interest" description="Disordered" evidence="1">
    <location>
        <begin position="134"/>
        <end position="170"/>
    </location>
</feature>
<reference evidence="2" key="3">
    <citation type="submission" date="2015-06" db="UniProtKB">
        <authorList>
            <consortium name="EnsemblMetazoa"/>
        </authorList>
    </citation>
    <scope>IDENTIFICATION</scope>
</reference>
<dbReference type="OMA" id="STERHIP"/>
<dbReference type="OrthoDB" id="10043502at2759"/>
<dbReference type="Proteomes" id="UP000014760">
    <property type="component" value="Unassembled WGS sequence"/>
</dbReference>
<feature type="region of interest" description="Disordered" evidence="1">
    <location>
        <begin position="561"/>
        <end position="590"/>
    </location>
</feature>
<evidence type="ECO:0000313" key="3">
    <source>
        <dbReference type="Proteomes" id="UP000014760"/>
    </source>
</evidence>
<feature type="compositionally biased region" description="Basic and acidic residues" evidence="1">
    <location>
        <begin position="17"/>
        <end position="36"/>
    </location>
</feature>
<dbReference type="PANTHER" id="PTHR22045">
    <property type="entry name" value="PROLINE AND SERINE-RICH PROTEIN 3"/>
    <property type="match status" value="1"/>
</dbReference>
<feature type="compositionally biased region" description="Basic residues" evidence="1">
    <location>
        <begin position="461"/>
        <end position="473"/>
    </location>
</feature>
<organism evidence="2 3">
    <name type="scientific">Capitella teleta</name>
    <name type="common">Polychaete worm</name>
    <dbReference type="NCBI Taxonomy" id="283909"/>
    <lineage>
        <taxon>Eukaryota</taxon>
        <taxon>Metazoa</taxon>
        <taxon>Spiralia</taxon>
        <taxon>Lophotrochozoa</taxon>
        <taxon>Annelida</taxon>
        <taxon>Polychaeta</taxon>
        <taxon>Sedentaria</taxon>
        <taxon>Scolecida</taxon>
        <taxon>Capitellidae</taxon>
        <taxon>Capitella</taxon>
    </lineage>
</organism>
<evidence type="ECO:0000313" key="2">
    <source>
        <dbReference type="EnsemblMetazoa" id="CapteP229064"/>
    </source>
</evidence>
<evidence type="ECO:0000256" key="1">
    <source>
        <dbReference type="SAM" id="MobiDB-lite"/>
    </source>
</evidence>